<sequence>MTQPPQYPDPSSGSTPGQNPPFPAQPPQPPYPQQGYPQQGYPPATQQPAYAPGYPQGYPQQYPQQYPPGPYQPPRPKKRPSALWFIPGAIALVLAGVCVAVAIVTGVRLFHTDGYLYPDSKAHSFDRGKGSHMLFTQVDVEPPKECTATDGSGQLTLDAPDTSSDVTISTGGYDWEPFATFSSDGSRVSITCTDGEQVRVGAAVGGNQFVVIGVSAIGALGLGLLGLAGLIVVAVFYIARRPKKGLTA</sequence>
<keyword evidence="4" id="KW-1185">Reference proteome</keyword>
<dbReference type="SUPFAM" id="SSF81995">
    <property type="entry name" value="beta-sandwich domain of Sec23/24"/>
    <property type="match status" value="1"/>
</dbReference>
<feature type="region of interest" description="Disordered" evidence="1">
    <location>
        <begin position="1"/>
        <end position="78"/>
    </location>
</feature>
<feature type="compositionally biased region" description="Low complexity" evidence="1">
    <location>
        <begin position="33"/>
        <end position="64"/>
    </location>
</feature>
<comment type="caution">
    <text evidence="3">The sequence shown here is derived from an EMBL/GenBank/DDBJ whole genome shotgun (WGS) entry which is preliminary data.</text>
</comment>
<keyword evidence="2" id="KW-0812">Transmembrane</keyword>
<accession>A0A3N0DWN2</accession>
<evidence type="ECO:0000313" key="4">
    <source>
        <dbReference type="Proteomes" id="UP000277094"/>
    </source>
</evidence>
<feature type="compositionally biased region" description="Pro residues" evidence="1">
    <location>
        <begin position="65"/>
        <end position="74"/>
    </location>
</feature>
<evidence type="ECO:0000313" key="3">
    <source>
        <dbReference type="EMBL" id="RNL79853.1"/>
    </source>
</evidence>
<organism evidence="3 4">
    <name type="scientific">Nocardioides marmorisolisilvae</name>
    <dbReference type="NCBI Taxonomy" id="1542737"/>
    <lineage>
        <taxon>Bacteria</taxon>
        <taxon>Bacillati</taxon>
        <taxon>Actinomycetota</taxon>
        <taxon>Actinomycetes</taxon>
        <taxon>Propionibacteriales</taxon>
        <taxon>Nocardioidaceae</taxon>
        <taxon>Nocardioides</taxon>
    </lineage>
</organism>
<dbReference type="EMBL" id="RJSG01000002">
    <property type="protein sequence ID" value="RNL79853.1"/>
    <property type="molecule type" value="Genomic_DNA"/>
</dbReference>
<protein>
    <submittedName>
        <fullName evidence="3">Uncharacterized protein</fullName>
    </submittedName>
</protein>
<dbReference type="RefSeq" id="WP_123234357.1">
    <property type="nucleotide sequence ID" value="NZ_RJSG01000002.1"/>
</dbReference>
<feature type="transmembrane region" description="Helical" evidence="2">
    <location>
        <begin position="82"/>
        <end position="110"/>
    </location>
</feature>
<name>A0A3N0DWN2_9ACTN</name>
<evidence type="ECO:0000256" key="2">
    <source>
        <dbReference type="SAM" id="Phobius"/>
    </source>
</evidence>
<feature type="transmembrane region" description="Helical" evidence="2">
    <location>
        <begin position="209"/>
        <end position="239"/>
    </location>
</feature>
<proteinExistence type="predicted"/>
<gene>
    <name evidence="3" type="ORF">EFL95_12975</name>
</gene>
<dbReference type="Proteomes" id="UP000277094">
    <property type="component" value="Unassembled WGS sequence"/>
</dbReference>
<evidence type="ECO:0000256" key="1">
    <source>
        <dbReference type="SAM" id="MobiDB-lite"/>
    </source>
</evidence>
<feature type="compositionally biased region" description="Pro residues" evidence="1">
    <location>
        <begin position="18"/>
        <end position="32"/>
    </location>
</feature>
<keyword evidence="2" id="KW-1133">Transmembrane helix</keyword>
<keyword evidence="2" id="KW-0472">Membrane</keyword>
<reference evidence="3 4" key="1">
    <citation type="submission" date="2018-11" db="EMBL/GenBank/DDBJ databases">
        <authorList>
            <person name="Li F."/>
        </authorList>
    </citation>
    <scope>NUCLEOTIDE SEQUENCE [LARGE SCALE GENOMIC DNA]</scope>
    <source>
        <strain evidence="3 4">KIS18-7</strain>
    </source>
</reference>
<dbReference type="AlphaFoldDB" id="A0A3N0DWN2"/>